<dbReference type="InterPro" id="IPR011650">
    <property type="entry name" value="Peptidase_M20_dimer"/>
</dbReference>
<dbReference type="SUPFAM" id="SSF55031">
    <property type="entry name" value="Bacterial exopeptidase dimerisation domain"/>
    <property type="match status" value="1"/>
</dbReference>
<sequence length="434" mass="46204">MKISLLSPALLALALALPCTHAAELSPVEQNIVAAIKARSPQALHLLERSVNINSGTMNIDGVREVGKLYRRELDQLGFATRWIDLPPAMRRAGHLVGTREGRQGKRLLLLGHLDTVFEKDSPVQLWQRNGDRVRGQGVNDMKGGDVVILEALRALKSAGALENTTITVMFTGDEESAGEPIATSRADMVAAAKRSDIALSFEGTMRNQDGQDTGTIGRRSSSSWELEVKGKQGHSSTIFTDKAGYGAVYEAARILDGFRQQVIEPDLTFSAGLILGGTDAGVDETGTKGQAAGKTNVIARTALVHGDLRYLTYEQRDRAHAKMRAIVAQNLPGTSASISFHDAYPPMAPTPGNLAVLKVYSQASSDAGLGAIPALPPGQRGAGDIQFVASLVDSLDGLGVAGNGAHSPDEDLEIASLERATIRSALLIYRLTR</sequence>
<dbReference type="PANTHER" id="PTHR43808">
    <property type="entry name" value="ACETYLORNITHINE DEACETYLASE"/>
    <property type="match status" value="1"/>
</dbReference>
<evidence type="ECO:0000256" key="3">
    <source>
        <dbReference type="SAM" id="MobiDB-lite"/>
    </source>
</evidence>
<evidence type="ECO:0000313" key="7">
    <source>
        <dbReference type="Proteomes" id="UP001326110"/>
    </source>
</evidence>
<dbReference type="EMBL" id="CP140152">
    <property type="protein sequence ID" value="WQH05590.1"/>
    <property type="molecule type" value="Genomic_DNA"/>
</dbReference>
<feature type="signal peptide" evidence="4">
    <location>
        <begin position="1"/>
        <end position="22"/>
    </location>
</feature>
<dbReference type="PANTHER" id="PTHR43808:SF32">
    <property type="entry name" value="ARGE_DAPE-RELATED DEACYLASE"/>
    <property type="match status" value="1"/>
</dbReference>
<organism evidence="6 7">
    <name type="scientific">Duganella zoogloeoides</name>
    <dbReference type="NCBI Taxonomy" id="75659"/>
    <lineage>
        <taxon>Bacteria</taxon>
        <taxon>Pseudomonadati</taxon>
        <taxon>Pseudomonadota</taxon>
        <taxon>Betaproteobacteria</taxon>
        <taxon>Burkholderiales</taxon>
        <taxon>Oxalobacteraceae</taxon>
        <taxon>Telluria group</taxon>
        <taxon>Duganella</taxon>
    </lineage>
</organism>
<dbReference type="SUPFAM" id="SSF53187">
    <property type="entry name" value="Zn-dependent exopeptidases"/>
    <property type="match status" value="1"/>
</dbReference>
<dbReference type="Pfam" id="PF01546">
    <property type="entry name" value="Peptidase_M20"/>
    <property type="match status" value="1"/>
</dbReference>
<gene>
    <name evidence="6" type="ORF">SR858_04400</name>
</gene>
<reference evidence="6 7" key="1">
    <citation type="submission" date="2023-11" db="EMBL/GenBank/DDBJ databases">
        <title>MicrobeMod: A computational toolkit for identifying prokaryotic methylation and restriction-modification with nanopore sequencing.</title>
        <authorList>
            <person name="Crits-Christoph A."/>
            <person name="Kang S.C."/>
            <person name="Lee H."/>
            <person name="Ostrov N."/>
        </authorList>
    </citation>
    <scope>NUCLEOTIDE SEQUENCE [LARGE SCALE GENOMIC DNA]</scope>
    <source>
        <strain evidence="6 7">ATCC 25935</strain>
    </source>
</reference>
<dbReference type="Gene3D" id="3.30.70.360">
    <property type="match status" value="1"/>
</dbReference>
<dbReference type="InterPro" id="IPR036264">
    <property type="entry name" value="Bact_exopeptidase_dim_dom"/>
</dbReference>
<protein>
    <submittedName>
        <fullName evidence="6">M20/M25/M40 family metallo-hydrolase</fullName>
    </submittedName>
</protein>
<dbReference type="InterPro" id="IPR050072">
    <property type="entry name" value="Peptidase_M20A"/>
</dbReference>
<dbReference type="Gene3D" id="3.40.630.10">
    <property type="entry name" value="Zn peptidases"/>
    <property type="match status" value="1"/>
</dbReference>
<name>A0ABZ0Y0P0_9BURK</name>
<accession>A0ABZ0Y0P0</accession>
<proteinExistence type="predicted"/>
<dbReference type="Proteomes" id="UP001326110">
    <property type="component" value="Chromosome"/>
</dbReference>
<evidence type="ECO:0000256" key="4">
    <source>
        <dbReference type="SAM" id="SignalP"/>
    </source>
</evidence>
<evidence type="ECO:0000313" key="6">
    <source>
        <dbReference type="EMBL" id="WQH05590.1"/>
    </source>
</evidence>
<feature type="domain" description="Peptidase M20 dimerisation" evidence="5">
    <location>
        <begin position="217"/>
        <end position="333"/>
    </location>
</feature>
<keyword evidence="7" id="KW-1185">Reference proteome</keyword>
<evidence type="ECO:0000259" key="5">
    <source>
        <dbReference type="Pfam" id="PF07687"/>
    </source>
</evidence>
<keyword evidence="4" id="KW-0732">Signal</keyword>
<keyword evidence="2" id="KW-0378">Hydrolase</keyword>
<dbReference type="Pfam" id="PF07687">
    <property type="entry name" value="M20_dimer"/>
    <property type="match status" value="1"/>
</dbReference>
<evidence type="ECO:0000256" key="1">
    <source>
        <dbReference type="ARBA" id="ARBA00022723"/>
    </source>
</evidence>
<dbReference type="RefSeq" id="WP_019922951.1">
    <property type="nucleotide sequence ID" value="NZ_CP140152.1"/>
</dbReference>
<feature type="chain" id="PRO_5046527685" evidence="4">
    <location>
        <begin position="23"/>
        <end position="434"/>
    </location>
</feature>
<dbReference type="GeneID" id="43164602"/>
<keyword evidence="1" id="KW-0479">Metal-binding</keyword>
<evidence type="ECO:0000256" key="2">
    <source>
        <dbReference type="ARBA" id="ARBA00022801"/>
    </source>
</evidence>
<feature type="region of interest" description="Disordered" evidence="3">
    <location>
        <begin position="206"/>
        <end position="225"/>
    </location>
</feature>
<dbReference type="InterPro" id="IPR002933">
    <property type="entry name" value="Peptidase_M20"/>
</dbReference>